<dbReference type="Pfam" id="PF02746">
    <property type="entry name" value="MR_MLE_N"/>
    <property type="match status" value="1"/>
</dbReference>
<gene>
    <name evidence="9" type="ORF">VCB98_07485</name>
</gene>
<dbReference type="RefSeq" id="WP_346051318.1">
    <property type="nucleotide sequence ID" value="NZ_JAYGII010000013.1"/>
</dbReference>
<evidence type="ECO:0000313" key="10">
    <source>
        <dbReference type="Proteomes" id="UP001302316"/>
    </source>
</evidence>
<feature type="binding site" evidence="6">
    <location>
        <position position="190"/>
    </location>
    <ligand>
        <name>Mg(2+)</name>
        <dbReference type="ChEBI" id="CHEBI:18420"/>
    </ligand>
</feature>
<organism evidence="9 10">
    <name type="scientific">Natronospira elongata</name>
    <dbReference type="NCBI Taxonomy" id="3110268"/>
    <lineage>
        <taxon>Bacteria</taxon>
        <taxon>Pseudomonadati</taxon>
        <taxon>Pseudomonadota</taxon>
        <taxon>Gammaproteobacteria</taxon>
        <taxon>Natronospirales</taxon>
        <taxon>Natronospiraceae</taxon>
        <taxon>Natronospira</taxon>
    </lineage>
</organism>
<dbReference type="InterPro" id="IPR029065">
    <property type="entry name" value="Enolase_C-like"/>
</dbReference>
<dbReference type="PANTHER" id="PTHR48073">
    <property type="entry name" value="O-SUCCINYLBENZOATE SYNTHASE-RELATED"/>
    <property type="match status" value="1"/>
</dbReference>
<evidence type="ECO:0000256" key="6">
    <source>
        <dbReference type="PIRSR" id="PIRSR634603-3"/>
    </source>
</evidence>
<dbReference type="EC" id="5.1.1.-" evidence="7"/>
<dbReference type="GO" id="GO:0046872">
    <property type="term" value="F:metal ion binding"/>
    <property type="evidence" value="ECO:0007669"/>
    <property type="project" value="UniProtKB-KW"/>
</dbReference>
<dbReference type="SFLD" id="SFLDF00009">
    <property type="entry name" value="o-succinylbenzoate_synthase"/>
    <property type="match status" value="1"/>
</dbReference>
<keyword evidence="2 6" id="KW-0479">Metal-binding</keyword>
<evidence type="ECO:0000256" key="3">
    <source>
        <dbReference type="ARBA" id="ARBA00022842"/>
    </source>
</evidence>
<feature type="domain" description="Mandelate racemase/muconate lactonizing enzyme C-terminal" evidence="8">
    <location>
        <begin position="141"/>
        <end position="239"/>
    </location>
</feature>
<comment type="cofactor">
    <cofactor evidence="6 7">
        <name>Mg(2+)</name>
        <dbReference type="ChEBI" id="CHEBI:18420"/>
    </cofactor>
    <text evidence="6 7">Binds 1 Mg(2+) ion per subunit.</text>
</comment>
<dbReference type="EMBL" id="JAYGII010000013">
    <property type="protein sequence ID" value="MEA5445656.1"/>
    <property type="molecule type" value="Genomic_DNA"/>
</dbReference>
<dbReference type="SUPFAM" id="SSF54826">
    <property type="entry name" value="Enolase N-terminal domain-like"/>
    <property type="match status" value="1"/>
</dbReference>
<feature type="active site" description="Proton acceptor; specific for (R)-substrate epimerization" evidence="5">
    <location>
        <position position="162"/>
    </location>
</feature>
<evidence type="ECO:0000256" key="2">
    <source>
        <dbReference type="ARBA" id="ARBA00022723"/>
    </source>
</evidence>
<feature type="active site" description="Proton acceptor; specific for (S)-substrate epimerization" evidence="5">
    <location>
        <position position="264"/>
    </location>
</feature>
<dbReference type="AlphaFoldDB" id="A0AAP6JFG3"/>
<evidence type="ECO:0000256" key="4">
    <source>
        <dbReference type="ARBA" id="ARBA00023235"/>
    </source>
</evidence>
<evidence type="ECO:0000256" key="5">
    <source>
        <dbReference type="PIRSR" id="PIRSR634603-1"/>
    </source>
</evidence>
<name>A0AAP6JFG3_9GAMM</name>
<dbReference type="InterPro" id="IPR036849">
    <property type="entry name" value="Enolase-like_C_sf"/>
</dbReference>
<dbReference type="SFLD" id="SFLDG00180">
    <property type="entry name" value="muconate_cycloisomerase"/>
    <property type="match status" value="1"/>
</dbReference>
<dbReference type="Proteomes" id="UP001302316">
    <property type="component" value="Unassembled WGS sequence"/>
</dbReference>
<keyword evidence="4 7" id="KW-0413">Isomerase</keyword>
<dbReference type="SUPFAM" id="SSF51604">
    <property type="entry name" value="Enolase C-terminal domain-like"/>
    <property type="match status" value="1"/>
</dbReference>
<evidence type="ECO:0000256" key="1">
    <source>
        <dbReference type="ARBA" id="ARBA00008031"/>
    </source>
</evidence>
<dbReference type="GO" id="GO:0016855">
    <property type="term" value="F:racemase and epimerase activity, acting on amino acids and derivatives"/>
    <property type="evidence" value="ECO:0007669"/>
    <property type="project" value="UniProtKB-UniRule"/>
</dbReference>
<dbReference type="InterPro" id="IPR034603">
    <property type="entry name" value="Dipeptide_epimerase"/>
</dbReference>
<keyword evidence="10" id="KW-1185">Reference proteome</keyword>
<dbReference type="Gene3D" id="3.20.20.120">
    <property type="entry name" value="Enolase-like C-terminal domain"/>
    <property type="match status" value="1"/>
</dbReference>
<dbReference type="CDD" id="cd03319">
    <property type="entry name" value="L-Ala-DL-Glu_epimerase"/>
    <property type="match status" value="1"/>
</dbReference>
<evidence type="ECO:0000259" key="8">
    <source>
        <dbReference type="SMART" id="SM00922"/>
    </source>
</evidence>
<comment type="similarity">
    <text evidence="1 7">Belongs to the mandelate racemase/muconate lactonizing enzyme family.</text>
</comment>
<keyword evidence="3 6" id="KW-0460">Magnesium</keyword>
<sequence length="353" mass="38885">MKIARVETWRREIALTRPYEIAFRRTDSVGNCFVRLIPDRGQPGLGCAAPEHHVTGETLDDCEAALDPAGLDWLVGQPVADLPRLLRELQGHFPDTPAQRAALDMALHDLLAQQLERPLVDVLGRAQHSLPTSITIGIMGVDETLDEAREYIDRGFRHLKVKTGQDLEEDIERIRALRTQLGDDIQIRVDPNQGYTAKALWEFVRDTKDYGLEFVEQPLPVSENMRSLSRTLRQRVAADESLLSPDDALNLAAAPPACGVFNIKLMKCGGLGPARRIADIAELAGVELMWGCMDESRISIAAALHAALACPATRYLDLDGHLDLAEDPAEGGFELKDGWLTPLSLPGLGVQLR</sequence>
<dbReference type="GO" id="GO:0006518">
    <property type="term" value="P:peptide metabolic process"/>
    <property type="evidence" value="ECO:0007669"/>
    <property type="project" value="UniProtKB-ARBA"/>
</dbReference>
<protein>
    <recommendedName>
        <fullName evidence="7">Dipeptide epimerase</fullName>
        <ecNumber evidence="7">5.1.1.-</ecNumber>
    </recommendedName>
</protein>
<dbReference type="InterPro" id="IPR029017">
    <property type="entry name" value="Enolase-like_N"/>
</dbReference>
<feature type="binding site" evidence="6">
    <location>
        <position position="239"/>
    </location>
    <ligand>
        <name>Mg(2+)</name>
        <dbReference type="ChEBI" id="CHEBI:18420"/>
    </ligand>
</feature>
<accession>A0AAP6JFG3</accession>
<evidence type="ECO:0000313" key="9">
    <source>
        <dbReference type="EMBL" id="MEA5445656.1"/>
    </source>
</evidence>
<comment type="caution">
    <text evidence="9">The sequence shown here is derived from an EMBL/GenBank/DDBJ whole genome shotgun (WGS) entry which is preliminary data.</text>
</comment>
<feature type="binding site" evidence="6">
    <location>
        <position position="216"/>
    </location>
    <ligand>
        <name>Mg(2+)</name>
        <dbReference type="ChEBI" id="CHEBI:18420"/>
    </ligand>
</feature>
<reference evidence="9 10" key="1">
    <citation type="submission" date="2023-12" db="EMBL/GenBank/DDBJ databases">
        <title>Whole-genome sequencing of halo(alkali)philic microorganisms from hypersaline lakes.</title>
        <authorList>
            <person name="Sorokin D.Y."/>
            <person name="Merkel A.Y."/>
            <person name="Messina E."/>
            <person name="Yakimov M."/>
        </authorList>
    </citation>
    <scope>NUCLEOTIDE SEQUENCE [LARGE SCALE GENOMIC DNA]</scope>
    <source>
        <strain evidence="9 10">AB-CW1</strain>
    </source>
</reference>
<dbReference type="InterPro" id="IPR013342">
    <property type="entry name" value="Mandelate_racemase_C"/>
</dbReference>
<dbReference type="SMART" id="SM00922">
    <property type="entry name" value="MR_MLE"/>
    <property type="match status" value="1"/>
</dbReference>
<dbReference type="Gene3D" id="3.30.390.10">
    <property type="entry name" value="Enolase-like, N-terminal domain"/>
    <property type="match status" value="1"/>
</dbReference>
<dbReference type="InterPro" id="IPR013341">
    <property type="entry name" value="Mandelate_racemase_N_dom"/>
</dbReference>
<dbReference type="SFLD" id="SFLDS00001">
    <property type="entry name" value="Enolase"/>
    <property type="match status" value="1"/>
</dbReference>
<dbReference type="Pfam" id="PF13378">
    <property type="entry name" value="MR_MLE_C"/>
    <property type="match status" value="1"/>
</dbReference>
<dbReference type="PANTHER" id="PTHR48073:SF2">
    <property type="entry name" value="O-SUCCINYLBENZOATE SYNTHASE"/>
    <property type="match status" value="1"/>
</dbReference>
<evidence type="ECO:0000256" key="7">
    <source>
        <dbReference type="RuleBase" id="RU366006"/>
    </source>
</evidence>
<proteinExistence type="inferred from homology"/>